<protein>
    <submittedName>
        <fullName evidence="3">DUF3530 family protein</fullName>
    </submittedName>
</protein>
<evidence type="ECO:0000256" key="1">
    <source>
        <dbReference type="SAM" id="MobiDB-lite"/>
    </source>
</evidence>
<organism evidence="3 4">
    <name type="scientific">Shewanella hanedai</name>
    <name type="common">Alteromonas hanedai</name>
    <dbReference type="NCBI Taxonomy" id="25"/>
    <lineage>
        <taxon>Bacteria</taxon>
        <taxon>Pseudomonadati</taxon>
        <taxon>Pseudomonadota</taxon>
        <taxon>Gammaproteobacteria</taxon>
        <taxon>Alteromonadales</taxon>
        <taxon>Shewanellaceae</taxon>
        <taxon>Shewanella</taxon>
    </lineage>
</organism>
<name>A0A553JTZ2_SHEHA</name>
<evidence type="ECO:0000313" key="3">
    <source>
        <dbReference type="EMBL" id="TRY15927.1"/>
    </source>
</evidence>
<keyword evidence="4" id="KW-1185">Reference proteome</keyword>
<sequence length="297" mass="33268">MKVSQTLHFFSLSSLLIGFMLLSTFSINSWAAEQVTSHPKYNYLESEEVILIEVGKQKSEVLVRSWVGKKELGAAILFSNPGMNADSAGLQAFLRRELPHTGWATIAITPPKKVSRLNFSTSPENISKAGEGKFNPNNAERTPQYSKAQWEKIREKQETFITNTMNKLDEIGTPYPGKRILIATNQGAGFVISMLSKNMLAKPDILVLINPFMGTTHENLGLPKLLATLDIPVLDIQSADGHVASQKTTTDRRLLSPQNEPYRYRQQLMLLNLDHAEAWQTCLDLIEGFAHRVNNPY</sequence>
<dbReference type="EMBL" id="VKGK01000002">
    <property type="protein sequence ID" value="TRY15927.1"/>
    <property type="molecule type" value="Genomic_DNA"/>
</dbReference>
<comment type="caution">
    <text evidence="3">The sequence shown here is derived from an EMBL/GenBank/DDBJ whole genome shotgun (WGS) entry which is preliminary data.</text>
</comment>
<accession>A0A553JTZ2</accession>
<reference evidence="4" key="1">
    <citation type="submission" date="2019-07" db="EMBL/GenBank/DDBJ databases">
        <title>Shewanella sp. YLB-08 draft genomic sequence.</title>
        <authorList>
            <person name="Yu L."/>
        </authorList>
    </citation>
    <scope>NUCLEOTIDE SEQUENCE [LARGE SCALE GENOMIC DNA]</scope>
    <source>
        <strain evidence="4">JCM 20706</strain>
    </source>
</reference>
<dbReference type="Proteomes" id="UP000318126">
    <property type="component" value="Unassembled WGS sequence"/>
</dbReference>
<keyword evidence="2" id="KW-0732">Signal</keyword>
<evidence type="ECO:0000313" key="4">
    <source>
        <dbReference type="Proteomes" id="UP000318126"/>
    </source>
</evidence>
<dbReference type="AlphaFoldDB" id="A0A553JTZ2"/>
<feature type="signal peptide" evidence="2">
    <location>
        <begin position="1"/>
        <end position="31"/>
    </location>
</feature>
<dbReference type="InterPro" id="IPR022529">
    <property type="entry name" value="DUF3530"/>
</dbReference>
<proteinExistence type="predicted"/>
<gene>
    <name evidence="3" type="ORF">FN961_02820</name>
</gene>
<feature type="compositionally biased region" description="Polar residues" evidence="1">
    <location>
        <begin position="135"/>
        <end position="146"/>
    </location>
</feature>
<feature type="chain" id="PRO_5021776568" evidence="2">
    <location>
        <begin position="32"/>
        <end position="297"/>
    </location>
</feature>
<dbReference type="RefSeq" id="WP_143563022.1">
    <property type="nucleotide sequence ID" value="NZ_BMPL01000002.1"/>
</dbReference>
<dbReference type="OrthoDB" id="9776279at2"/>
<evidence type="ECO:0000256" key="2">
    <source>
        <dbReference type="SAM" id="SignalP"/>
    </source>
</evidence>
<feature type="region of interest" description="Disordered" evidence="1">
    <location>
        <begin position="126"/>
        <end position="146"/>
    </location>
</feature>
<dbReference type="Pfam" id="PF12048">
    <property type="entry name" value="DUF3530"/>
    <property type="match status" value="1"/>
</dbReference>